<organism evidence="18 19">
    <name type="scientific">Olsenella uli (strain ATCC 49627 / DSM 7084 / CCUG 31166 / CIP 109912 / JCM 12494 / LMG 11480 / NCIMB 702895 / VPI D76D-27C)</name>
    <name type="common">Lactobacillus uli</name>
    <dbReference type="NCBI Taxonomy" id="633147"/>
    <lineage>
        <taxon>Bacteria</taxon>
        <taxon>Bacillati</taxon>
        <taxon>Actinomycetota</taxon>
        <taxon>Coriobacteriia</taxon>
        <taxon>Coriobacteriales</taxon>
        <taxon>Atopobiaceae</taxon>
        <taxon>Olsenella</taxon>
    </lineage>
</organism>
<evidence type="ECO:0000256" key="5">
    <source>
        <dbReference type="ARBA" id="ARBA00022496"/>
    </source>
</evidence>
<dbReference type="PANTHER" id="PTHR43185">
    <property type="entry name" value="FERROUS IRON TRANSPORT PROTEIN B"/>
    <property type="match status" value="1"/>
</dbReference>
<feature type="binding site" evidence="14">
    <location>
        <begin position="37"/>
        <end position="41"/>
    </location>
    <ligand>
        <name>GTP</name>
        <dbReference type="ChEBI" id="CHEBI:37565"/>
        <label>1</label>
    </ligand>
</feature>
<dbReference type="InterPro" id="IPR003373">
    <property type="entry name" value="Fe2_transport_prot-B"/>
</dbReference>
<dbReference type="SUPFAM" id="SSF52540">
    <property type="entry name" value="P-loop containing nucleoside triphosphate hydrolases"/>
    <property type="match status" value="1"/>
</dbReference>
<dbReference type="HOGENOM" id="CLU_013350_3_0_11"/>
<evidence type="ECO:0000313" key="18">
    <source>
        <dbReference type="EMBL" id="ADK67457.1"/>
    </source>
</evidence>
<dbReference type="Pfam" id="PF02421">
    <property type="entry name" value="FeoB_N"/>
    <property type="match status" value="1"/>
</dbReference>
<evidence type="ECO:0000313" key="19">
    <source>
        <dbReference type="Proteomes" id="UP000000333"/>
    </source>
</evidence>
<feature type="binding site" evidence="15">
    <location>
        <position position="26"/>
    </location>
    <ligand>
        <name>Mg(2+)</name>
        <dbReference type="ChEBI" id="CHEBI:18420"/>
        <label>2</label>
    </ligand>
</feature>
<feature type="binding site" evidence="15">
    <location>
        <position position="27"/>
    </location>
    <ligand>
        <name>Mg(2+)</name>
        <dbReference type="ChEBI" id="CHEBI:18420"/>
        <label>2</label>
    </ligand>
</feature>
<dbReference type="RefSeq" id="WP_013251209.1">
    <property type="nucleotide sequence ID" value="NC_014363.1"/>
</dbReference>
<reference evidence="18" key="1">
    <citation type="journal article" date="2010" name="Stand. Genomic Sci.">
        <title>Complete genome sequence of Olsenella uli type strain (VPI D76D-27C).</title>
        <authorList>
            <person name="Goker M."/>
            <person name="Held B."/>
            <person name="Lucas S."/>
            <person name="Nolan M."/>
            <person name="Yasawong M."/>
            <person name="Glavina Del Rio T."/>
            <person name="Tice H."/>
            <person name="Cheng J.F."/>
            <person name="Bruce D."/>
            <person name="Detter J.C."/>
            <person name="Tapia R."/>
            <person name="Han C."/>
            <person name="Goodwin L."/>
            <person name="Pitluck S."/>
            <person name="Liolios K."/>
            <person name="Ivanova N."/>
            <person name="Mavromatis K."/>
            <person name="Mikhailova N."/>
            <person name="Pati A."/>
            <person name="Chen A."/>
            <person name="Palaniappan K."/>
            <person name="Land M."/>
            <person name="Hauser L."/>
            <person name="Chang Y.J."/>
            <person name="Jeffries C.D."/>
            <person name="Rohde M."/>
            <person name="Sikorski J."/>
            <person name="Pukall R."/>
            <person name="Woyke T."/>
            <person name="Bristow J."/>
            <person name="Eisen J.A."/>
            <person name="Markowitz V."/>
            <person name="Hugenholtz P."/>
            <person name="Kyrpides N.C."/>
            <person name="Klenk H.P."/>
            <person name="Lapidus A."/>
        </authorList>
    </citation>
    <scope>NUCLEOTIDE SEQUENCE [LARGE SCALE GENOMIC DNA]</scope>
    <source>
        <strain evidence="18">DSM 7084</strain>
    </source>
</reference>
<keyword evidence="9 16" id="KW-0408">Iron</keyword>
<dbReference type="Gene3D" id="3.40.50.300">
    <property type="entry name" value="P-loop containing nucleotide triphosphate hydrolases"/>
    <property type="match status" value="1"/>
</dbReference>
<dbReference type="GeneID" id="78511795"/>
<dbReference type="Pfam" id="PF07664">
    <property type="entry name" value="FeoB_C"/>
    <property type="match status" value="1"/>
</dbReference>
<feature type="binding site" evidence="14">
    <location>
        <begin position="58"/>
        <end position="61"/>
    </location>
    <ligand>
        <name>GTP</name>
        <dbReference type="ChEBI" id="CHEBI:37565"/>
        <label>1</label>
    </ligand>
</feature>
<keyword evidence="15" id="KW-0460">Magnesium</keyword>
<evidence type="ECO:0000256" key="7">
    <source>
        <dbReference type="ARBA" id="ARBA00022741"/>
    </source>
</evidence>
<gene>
    <name evidence="18" type="ordered locus">Olsu_0333</name>
</gene>
<evidence type="ECO:0000256" key="4">
    <source>
        <dbReference type="ARBA" id="ARBA00022475"/>
    </source>
</evidence>
<dbReference type="NCBIfam" id="TIGR00231">
    <property type="entry name" value="small_GTP"/>
    <property type="match status" value="1"/>
</dbReference>
<dbReference type="InterPro" id="IPR011640">
    <property type="entry name" value="Fe2_transport_prot_B_C"/>
</dbReference>
<feature type="transmembrane region" description="Helical" evidence="16">
    <location>
        <begin position="321"/>
        <end position="353"/>
    </location>
</feature>
<dbReference type="Proteomes" id="UP000000333">
    <property type="component" value="Chromosome"/>
</dbReference>
<keyword evidence="5 16" id="KW-0410">Iron transport</keyword>
<dbReference type="STRING" id="633147.Olsu_0333"/>
<dbReference type="GO" id="GO:0046872">
    <property type="term" value="F:metal ion binding"/>
    <property type="evidence" value="ECO:0007669"/>
    <property type="project" value="UniProtKB-KW"/>
</dbReference>
<dbReference type="EMBL" id="CP002106">
    <property type="protein sequence ID" value="ADK67457.1"/>
    <property type="molecule type" value="Genomic_DNA"/>
</dbReference>
<dbReference type="GO" id="GO:0005525">
    <property type="term" value="F:GTP binding"/>
    <property type="evidence" value="ECO:0007669"/>
    <property type="project" value="UniProtKB-KW"/>
</dbReference>
<dbReference type="InterPro" id="IPR030389">
    <property type="entry name" value="G_FEOB_dom"/>
</dbReference>
<dbReference type="OrthoDB" id="9809127at2"/>
<keyword evidence="11 14" id="KW-0342">GTP-binding</keyword>
<feature type="transmembrane region" description="Helical" evidence="16">
    <location>
        <begin position="499"/>
        <end position="520"/>
    </location>
</feature>
<feature type="transmembrane region" description="Helical" evidence="16">
    <location>
        <begin position="278"/>
        <end position="301"/>
    </location>
</feature>
<evidence type="ECO:0000259" key="17">
    <source>
        <dbReference type="PROSITE" id="PS51711"/>
    </source>
</evidence>
<keyword evidence="8 16" id="KW-1133">Transmembrane helix</keyword>
<evidence type="ECO:0000256" key="10">
    <source>
        <dbReference type="ARBA" id="ARBA00023065"/>
    </source>
</evidence>
<comment type="similarity">
    <text evidence="16">Belongs to the TRAFAC class TrmE-Era-EngA-EngB-Septin-like GTPase superfamily. FeoB GTPase (TC 9.A.8) family.</text>
</comment>
<keyword evidence="3 16" id="KW-0813">Transport</keyword>
<dbReference type="InterPro" id="IPR005225">
    <property type="entry name" value="Small_GTP-bd"/>
</dbReference>
<comment type="subcellular location">
    <subcellularLocation>
        <location evidence="16">Cell inner membrane</location>
        <topology evidence="16">Multi-pass membrane protein</topology>
    </subcellularLocation>
    <subcellularLocation>
        <location evidence="2">Cell membrane</location>
        <topology evidence="2">Multi-pass membrane protein</topology>
    </subcellularLocation>
</comment>
<dbReference type="InterPro" id="IPR050860">
    <property type="entry name" value="FeoB_GTPase"/>
</dbReference>
<evidence type="ECO:0000256" key="15">
    <source>
        <dbReference type="PIRSR" id="PIRSR603373-2"/>
    </source>
</evidence>
<evidence type="ECO:0000256" key="13">
    <source>
        <dbReference type="NCBIfam" id="TIGR00437"/>
    </source>
</evidence>
<evidence type="ECO:0000256" key="6">
    <source>
        <dbReference type="ARBA" id="ARBA00022692"/>
    </source>
</evidence>
<feature type="transmembrane region" description="Helical" evidence="16">
    <location>
        <begin position="607"/>
        <end position="624"/>
    </location>
</feature>
<dbReference type="InterPro" id="IPR011642">
    <property type="entry name" value="Gate_dom"/>
</dbReference>
<dbReference type="PANTHER" id="PTHR43185:SF1">
    <property type="entry name" value="FE(2+) TRANSPORTER FEOB"/>
    <property type="match status" value="1"/>
</dbReference>
<dbReference type="GO" id="GO:0005886">
    <property type="term" value="C:plasma membrane"/>
    <property type="evidence" value="ECO:0007669"/>
    <property type="project" value="UniProtKB-SubCell"/>
</dbReference>
<evidence type="ECO:0000256" key="16">
    <source>
        <dbReference type="RuleBase" id="RU362098"/>
    </source>
</evidence>
<keyword evidence="10" id="KW-0406">Ion transport</keyword>
<reference evidence="18" key="2">
    <citation type="submission" date="2010-07" db="EMBL/GenBank/DDBJ databases">
        <title>The complete genome of Olsenella uli DSM 7084.</title>
        <authorList>
            <consortium name="US DOE Joint Genome Institute (JGI-PGF)"/>
            <person name="Lucas S."/>
            <person name="Copeland A."/>
            <person name="Lapidus A."/>
            <person name="Glavina del Rio T."/>
            <person name="Dalin E."/>
            <person name="Tice H."/>
            <person name="Bruce D."/>
            <person name="Goodwin L."/>
            <person name="Pitluck S."/>
            <person name="Kyrpides N."/>
            <person name="Mavromatis K."/>
            <person name="Ivanova N."/>
            <person name="Mikhailova N."/>
            <person name="Held B."/>
            <person name="Brettin T."/>
            <person name="Detter J.C."/>
            <person name="Tapia R."/>
            <person name="Han C."/>
            <person name="Larimer F."/>
            <person name="Land M."/>
            <person name="Hauser L."/>
            <person name="Markowitz V."/>
            <person name="Cheng J.-F."/>
            <person name="Hugenholtz P."/>
            <person name="Woyke T."/>
            <person name="Wu D."/>
            <person name="Pukall R."/>
            <person name="Gehrich-Schroeter G."/>
            <person name="Schneider S."/>
            <person name="Klenk H.-P."/>
            <person name="Eisen J.A."/>
        </authorList>
    </citation>
    <scope>NUCLEOTIDE SEQUENCE</scope>
    <source>
        <strain evidence="18">DSM 7084</strain>
    </source>
</reference>
<dbReference type="Pfam" id="PF07670">
    <property type="entry name" value="Gate"/>
    <property type="match status" value="1"/>
</dbReference>
<name>E1QYJ3_OLSUV</name>
<dbReference type="KEGG" id="ols:Olsu_0333"/>
<feature type="domain" description="FeoB-type G" evidence="17">
    <location>
        <begin position="5"/>
        <end position="167"/>
    </location>
</feature>
<keyword evidence="7 14" id="KW-0547">Nucleotide-binding</keyword>
<keyword evidence="12 16" id="KW-0472">Membrane</keyword>
<feature type="transmembrane region" description="Helical" evidence="16">
    <location>
        <begin position="407"/>
        <end position="433"/>
    </location>
</feature>
<comment type="function">
    <text evidence="1 16">Probable transporter of a GTP-driven Fe(2+) uptake system.</text>
</comment>
<keyword evidence="19" id="KW-1185">Reference proteome</keyword>
<keyword evidence="15" id="KW-0479">Metal-binding</keyword>
<protein>
    <recommendedName>
        <fullName evidence="13 16">Ferrous iron transport protein B</fullName>
    </recommendedName>
</protein>
<feature type="binding site" evidence="15">
    <location>
        <position position="23"/>
    </location>
    <ligand>
        <name>Mg(2+)</name>
        <dbReference type="ChEBI" id="CHEBI:18420"/>
        <label>2</label>
    </ligand>
</feature>
<dbReference type="CDD" id="cd01879">
    <property type="entry name" value="FeoB"/>
    <property type="match status" value="1"/>
</dbReference>
<dbReference type="eggNOG" id="COG0370">
    <property type="taxonomic scope" value="Bacteria"/>
</dbReference>
<feature type="binding site" evidence="14">
    <location>
        <begin position="118"/>
        <end position="121"/>
    </location>
    <ligand>
        <name>GTP</name>
        <dbReference type="ChEBI" id="CHEBI:37565"/>
        <label>1</label>
    </ligand>
</feature>
<dbReference type="NCBIfam" id="TIGR00437">
    <property type="entry name" value="feoB"/>
    <property type="match status" value="1"/>
</dbReference>
<sequence length="663" mass="70013">MTGSTLSLALLGQPNSGKSTLFNRLTGSHQHVGNWPGKTVEQKTGSFTRNGTRYEVCDLPGSYSLSAQSQEERVTQDYIESGGVDVIVVMADASQLSRSLYMLADVAGIEVPCVLVLNMMDVARSQGKSIDVPLLESRLGVPVVPLVANGKEGYDQLTDAIDSAAQRRSLLDESSMGDLYRRHSPEWVRSFEGNAGAPGNAPSSGAGGARGFGSMWLAARDASASEAGAVSCAEARFAWVDRMLEGVQVADHGPTHRLARLDGALLSRRWGKLVSTGIILLGLIAAMLVASPVMMAGMGVVGSLEMPIYDGLSQVGTSEFLAAYVSQGLVTAVGYSLAMAGFCFGATFVFGLLEETGVVARISYAFDDWMSALGLQGKVIMPFMMSLGCTMAGVTGTRVVDSWGQRLLATMLSWAVPCGATFAIIPTIAIVFFGPGGMALVILGIFAVMTLVMFVISRLFGRRLNPEDERSGLVMELPPYHRPKFLALLSTSARHGVGVFRRALAIVIVSSTLFWVLSWSPSGGVEGSMLYAMGHAIEPVTRVFGMGWKTFVAFLASMFAKEASLGVLSALCQADASQGLYAAASAAKSTGAASTAGLAAGIPPAEALAYMFAVTFNVPCAMALSTTYSETHSGKWTAIIGLTYFVLALLIAFVVYHVAVLFM</sequence>
<evidence type="ECO:0000256" key="11">
    <source>
        <dbReference type="ARBA" id="ARBA00023134"/>
    </source>
</evidence>
<dbReference type="InterPro" id="IPR027417">
    <property type="entry name" value="P-loop_NTPase"/>
</dbReference>
<accession>E1QYJ3</accession>
<dbReference type="PROSITE" id="PS51711">
    <property type="entry name" value="G_FEOB"/>
    <property type="match status" value="1"/>
</dbReference>
<dbReference type="InterPro" id="IPR006073">
    <property type="entry name" value="GTP-bd"/>
</dbReference>
<keyword evidence="6 16" id="KW-0812">Transmembrane</keyword>
<evidence type="ECO:0000256" key="14">
    <source>
        <dbReference type="PIRSR" id="PIRSR603373-1"/>
    </source>
</evidence>
<proteinExistence type="inferred from homology"/>
<feature type="transmembrane region" description="Helical" evidence="16">
    <location>
        <begin position="636"/>
        <end position="662"/>
    </location>
</feature>
<evidence type="ECO:0000256" key="2">
    <source>
        <dbReference type="ARBA" id="ARBA00004651"/>
    </source>
</evidence>
<evidence type="ECO:0000256" key="1">
    <source>
        <dbReference type="ARBA" id="ARBA00003926"/>
    </source>
</evidence>
<keyword evidence="4" id="KW-1003">Cell membrane</keyword>
<feature type="binding site" evidence="14">
    <location>
        <begin position="12"/>
        <end position="19"/>
    </location>
    <ligand>
        <name>GTP</name>
        <dbReference type="ChEBI" id="CHEBI:37565"/>
        <label>1</label>
    </ligand>
</feature>
<dbReference type="GO" id="GO:0015093">
    <property type="term" value="F:ferrous iron transmembrane transporter activity"/>
    <property type="evidence" value="ECO:0007669"/>
    <property type="project" value="UniProtKB-UniRule"/>
</dbReference>
<dbReference type="AlphaFoldDB" id="E1QYJ3"/>
<dbReference type="PATRIC" id="fig|633147.7.peg.1832"/>
<comment type="caution">
    <text evidence="16">Lacks conserved residue(s) required for the propagation of feature annotation.</text>
</comment>
<evidence type="ECO:0000256" key="3">
    <source>
        <dbReference type="ARBA" id="ARBA00022448"/>
    </source>
</evidence>
<dbReference type="PRINTS" id="PR00326">
    <property type="entry name" value="GTP1OBG"/>
</dbReference>
<evidence type="ECO:0000256" key="9">
    <source>
        <dbReference type="ARBA" id="ARBA00023004"/>
    </source>
</evidence>
<evidence type="ECO:0000256" key="8">
    <source>
        <dbReference type="ARBA" id="ARBA00022989"/>
    </source>
</evidence>
<feature type="transmembrane region" description="Helical" evidence="16">
    <location>
        <begin position="439"/>
        <end position="460"/>
    </location>
</feature>
<evidence type="ECO:0000256" key="12">
    <source>
        <dbReference type="ARBA" id="ARBA00023136"/>
    </source>
</evidence>